<protein>
    <recommendedName>
        <fullName evidence="4">J domain-containing protein</fullName>
    </recommendedName>
</protein>
<dbReference type="PANTHER" id="PTHR45188:SF2">
    <property type="entry name" value="DNAJ HOMOLOG SUBFAMILY C MEMBER 7"/>
    <property type="match status" value="1"/>
</dbReference>
<evidence type="ECO:0000256" key="2">
    <source>
        <dbReference type="ARBA" id="ARBA00022803"/>
    </source>
</evidence>
<feature type="repeat" description="TPR" evidence="3">
    <location>
        <begin position="272"/>
        <end position="305"/>
    </location>
</feature>
<feature type="domain" description="J" evidence="4">
    <location>
        <begin position="41"/>
        <end position="112"/>
    </location>
</feature>
<keyword evidence="2 3" id="KW-0802">TPR repeat</keyword>
<dbReference type="InterPro" id="IPR036869">
    <property type="entry name" value="J_dom_sf"/>
</dbReference>
<evidence type="ECO:0000259" key="4">
    <source>
        <dbReference type="PROSITE" id="PS50076"/>
    </source>
</evidence>
<dbReference type="AlphaFoldDB" id="A0A7I9VJB9"/>
<dbReference type="Gene3D" id="1.25.40.10">
    <property type="entry name" value="Tetratricopeptide repeat domain"/>
    <property type="match status" value="1"/>
</dbReference>
<dbReference type="CDD" id="cd06257">
    <property type="entry name" value="DnaJ"/>
    <property type="match status" value="1"/>
</dbReference>
<dbReference type="SMART" id="SM00271">
    <property type="entry name" value="DnaJ"/>
    <property type="match status" value="1"/>
</dbReference>
<dbReference type="SMART" id="SM00028">
    <property type="entry name" value="TPR"/>
    <property type="match status" value="3"/>
</dbReference>
<dbReference type="InterPro" id="IPR001623">
    <property type="entry name" value="DnaJ_domain"/>
</dbReference>
<dbReference type="SUPFAM" id="SSF48452">
    <property type="entry name" value="TPR-like"/>
    <property type="match status" value="1"/>
</dbReference>
<organism evidence="5 6">
    <name type="scientific">Anaeromyxobacter diazotrophicus</name>
    <dbReference type="NCBI Taxonomy" id="2590199"/>
    <lineage>
        <taxon>Bacteria</taxon>
        <taxon>Pseudomonadati</taxon>
        <taxon>Myxococcota</taxon>
        <taxon>Myxococcia</taxon>
        <taxon>Myxococcales</taxon>
        <taxon>Cystobacterineae</taxon>
        <taxon>Anaeromyxobacteraceae</taxon>
        <taxon>Anaeromyxobacter</taxon>
    </lineage>
</organism>
<keyword evidence="6" id="KW-1185">Reference proteome</keyword>
<accession>A0A7I9VJB9</accession>
<dbReference type="InterPro" id="IPR011990">
    <property type="entry name" value="TPR-like_helical_dom_sf"/>
</dbReference>
<name>A0A7I9VJB9_9BACT</name>
<dbReference type="InterPro" id="IPR013105">
    <property type="entry name" value="TPR_2"/>
</dbReference>
<gene>
    <name evidence="5" type="ORF">AMYX_09610</name>
</gene>
<evidence type="ECO:0000256" key="1">
    <source>
        <dbReference type="ARBA" id="ARBA00022737"/>
    </source>
</evidence>
<evidence type="ECO:0000313" key="6">
    <source>
        <dbReference type="Proteomes" id="UP000503640"/>
    </source>
</evidence>
<reference evidence="6" key="1">
    <citation type="journal article" date="2020" name="Appl. Environ. Microbiol.">
        <title>Diazotrophic Anaeromyxobacter Isolates from Soils.</title>
        <authorList>
            <person name="Masuda Y."/>
            <person name="Yamanaka H."/>
            <person name="Xu Z.X."/>
            <person name="Shiratori Y."/>
            <person name="Aono T."/>
            <person name="Amachi S."/>
            <person name="Senoo K."/>
            <person name="Itoh H."/>
        </authorList>
    </citation>
    <scope>NUCLEOTIDE SEQUENCE [LARGE SCALE GENOMIC DNA]</scope>
    <source>
        <strain evidence="6">R267</strain>
    </source>
</reference>
<dbReference type="Proteomes" id="UP000503640">
    <property type="component" value="Unassembled WGS sequence"/>
</dbReference>
<dbReference type="PROSITE" id="PS50076">
    <property type="entry name" value="DNAJ_2"/>
    <property type="match status" value="1"/>
</dbReference>
<dbReference type="PROSITE" id="PS50293">
    <property type="entry name" value="TPR_REGION"/>
    <property type="match status" value="1"/>
</dbReference>
<dbReference type="RefSeq" id="WP_176063493.1">
    <property type="nucleotide sequence ID" value="NZ_BJTG01000002.1"/>
</dbReference>
<dbReference type="PRINTS" id="PR00625">
    <property type="entry name" value="JDOMAIN"/>
</dbReference>
<evidence type="ECO:0000256" key="3">
    <source>
        <dbReference type="PROSITE-ProRule" id="PRU00339"/>
    </source>
</evidence>
<dbReference type="PANTHER" id="PTHR45188">
    <property type="entry name" value="DNAJ PROTEIN P58IPK HOMOLOG"/>
    <property type="match status" value="1"/>
</dbReference>
<dbReference type="Gene3D" id="1.10.287.110">
    <property type="entry name" value="DnaJ domain"/>
    <property type="match status" value="1"/>
</dbReference>
<dbReference type="Pfam" id="PF07719">
    <property type="entry name" value="TPR_2"/>
    <property type="match status" value="1"/>
</dbReference>
<proteinExistence type="predicted"/>
<dbReference type="SUPFAM" id="SSF46565">
    <property type="entry name" value="Chaperone J-domain"/>
    <property type="match status" value="1"/>
</dbReference>
<dbReference type="PROSITE" id="PS50005">
    <property type="entry name" value="TPR"/>
    <property type="match status" value="1"/>
</dbReference>
<sequence length="321" mass="35224">MPADRYASFVFPPAELAEDVDLPLELKKEILWLHAQLGELDHWALLGVRWNAPAEEARAAYLQRAKVFHPDRHAGRRLGSYLPRVERIFRALTAARDVLCDEGRRAEYARRTAPPEEFARLETRRLEGEARAGERRARLARSNPLVARAARVQELVARGKRALEEGKFTQAANDLLTATGLDPRHPEARALAEQARRRAGAEHARELYDQGLAADAVGRPGAGLAALREAAALDPGTPRYAIAASRAALAAGQPAEARALAEQAARVGPRDARAFEALGAALHAAGEPREARRALERALELDPELEGARALMKKLRWSFLG</sequence>
<dbReference type="EMBL" id="BJTG01000002">
    <property type="protein sequence ID" value="GEJ56220.1"/>
    <property type="molecule type" value="Genomic_DNA"/>
</dbReference>
<dbReference type="Pfam" id="PF00226">
    <property type="entry name" value="DnaJ"/>
    <property type="match status" value="1"/>
</dbReference>
<comment type="caution">
    <text evidence="5">The sequence shown here is derived from an EMBL/GenBank/DDBJ whole genome shotgun (WGS) entry which is preliminary data.</text>
</comment>
<evidence type="ECO:0000313" key="5">
    <source>
        <dbReference type="EMBL" id="GEJ56220.1"/>
    </source>
</evidence>
<keyword evidence="1" id="KW-0677">Repeat</keyword>
<dbReference type="InterPro" id="IPR019734">
    <property type="entry name" value="TPR_rpt"/>
</dbReference>